<organism evidence="3">
    <name type="scientific">Grosmannia clavigera (strain kw1407 / UAMH 11150)</name>
    <name type="common">Blue stain fungus</name>
    <name type="synonym">Graphiocladiella clavigera</name>
    <dbReference type="NCBI Taxonomy" id="655863"/>
    <lineage>
        <taxon>Eukaryota</taxon>
        <taxon>Fungi</taxon>
        <taxon>Dikarya</taxon>
        <taxon>Ascomycota</taxon>
        <taxon>Pezizomycotina</taxon>
        <taxon>Sordariomycetes</taxon>
        <taxon>Sordariomycetidae</taxon>
        <taxon>Ophiostomatales</taxon>
        <taxon>Ophiostomataceae</taxon>
        <taxon>Leptographium</taxon>
    </lineage>
</organism>
<dbReference type="RefSeq" id="XP_014169522.1">
    <property type="nucleotide sequence ID" value="XM_014314047.1"/>
</dbReference>
<dbReference type="Proteomes" id="UP000007796">
    <property type="component" value="Unassembled WGS sequence"/>
</dbReference>
<keyword evidence="3" id="KW-1185">Reference proteome</keyword>
<reference evidence="2 3" key="1">
    <citation type="journal article" date="2011" name="Proc. Natl. Acad. Sci. U.S.A.">
        <title>Genome and transcriptome analyses of the mountain pine beetle-fungal symbiont Grosmannia clavigera, a lodgepole pine pathogen.</title>
        <authorList>
            <person name="DiGuistini S."/>
            <person name="Wang Y."/>
            <person name="Liao N.Y."/>
            <person name="Taylor G."/>
            <person name="Tanguay P."/>
            <person name="Feau N."/>
            <person name="Henrissat B."/>
            <person name="Chan S.K."/>
            <person name="Hesse-Orce U."/>
            <person name="Alamouti S.M."/>
            <person name="Tsui C.K.M."/>
            <person name="Docking R.T."/>
            <person name="Levasseur A."/>
            <person name="Haridas S."/>
            <person name="Robertson G."/>
            <person name="Birol I."/>
            <person name="Holt R.A."/>
            <person name="Marra M.A."/>
            <person name="Hamelin R.C."/>
            <person name="Hirst M."/>
            <person name="Jones S.J.M."/>
            <person name="Bohlmann J."/>
            <person name="Breuil C."/>
        </authorList>
    </citation>
    <scope>NUCLEOTIDE SEQUENCE [LARGE SCALE GENOMIC DNA]</scope>
    <source>
        <strain evidence="3">kw1407 / UAMH 11150</strain>
    </source>
</reference>
<sequence>MATQERNSYDALQDSGEAENLDVSGDNISGVLPVHETALRSAVEALESSTEAISKQTDMIQHQLDAVARLVKTVGQANESRSKFEARHMRQWEFRRNNLRVGVEQLSRRLSDHVPEVEQQAKGTQGYAQQMVDGLCRLDDKLLVSLQKLGWALAAPDDADEQQTISQLRDICLRLIKNTVESIRTKLDRIYLEAIEAASEARSSSCENGDDAGAVVNECLDFLLEQIYLLSARILTSNSHQAATSAIVATARSEVVVQTSIARRPDERRYSLASSPARHPRAGYGQQQASPVRRRRSSGVGLLVDVSPFEQLLQTLSLLLPEPDDVVRNGGGQHAESGDYGNMVNALSLHSTLTDRRSKADGVATNVQEAFEADTNAHLADGRRALWMTRESILAESGFGAVQLLDPEIDGSIAVMAQEVDNIRTRLGDVADKLAAARKGSEKRDKMVARWG</sequence>
<evidence type="ECO:0000313" key="3">
    <source>
        <dbReference type="Proteomes" id="UP000007796"/>
    </source>
</evidence>
<name>F0XNX6_GROCL</name>
<dbReference type="GeneID" id="25980543"/>
<dbReference type="OrthoDB" id="5314201at2759"/>
<evidence type="ECO:0000313" key="2">
    <source>
        <dbReference type="EMBL" id="EFX00040.1"/>
    </source>
</evidence>
<dbReference type="HOGENOM" id="CLU_027731_0_0_1"/>
<protein>
    <submittedName>
        <fullName evidence="2">Uncharacterized protein</fullName>
    </submittedName>
</protein>
<evidence type="ECO:0000256" key="1">
    <source>
        <dbReference type="SAM" id="MobiDB-lite"/>
    </source>
</evidence>
<proteinExistence type="predicted"/>
<feature type="region of interest" description="Disordered" evidence="1">
    <location>
        <begin position="266"/>
        <end position="291"/>
    </location>
</feature>
<gene>
    <name evidence="2" type="ORF">CMQ_7042</name>
</gene>
<dbReference type="EMBL" id="GL629801">
    <property type="protein sequence ID" value="EFX00040.1"/>
    <property type="molecule type" value="Genomic_DNA"/>
</dbReference>
<dbReference type="AlphaFoldDB" id="F0XNX6"/>
<accession>F0XNX6</accession>
<dbReference type="eggNOG" id="ENOG502SC1V">
    <property type="taxonomic scope" value="Eukaryota"/>
</dbReference>
<dbReference type="InParanoid" id="F0XNX6"/>
<feature type="region of interest" description="Disordered" evidence="1">
    <location>
        <begin position="1"/>
        <end position="25"/>
    </location>
</feature>